<gene>
    <name evidence="2" type="ORF">OG563_45280</name>
</gene>
<reference evidence="2" key="1">
    <citation type="submission" date="2022-10" db="EMBL/GenBank/DDBJ databases">
        <title>The complete genomes of actinobacterial strains from the NBC collection.</title>
        <authorList>
            <person name="Joergensen T.S."/>
            <person name="Alvarez Arevalo M."/>
            <person name="Sterndorff E.B."/>
            <person name="Faurdal D."/>
            <person name="Vuksanovic O."/>
            <person name="Mourched A.-S."/>
            <person name="Charusanti P."/>
            <person name="Shaw S."/>
            <person name="Blin K."/>
            <person name="Weber T."/>
        </authorList>
    </citation>
    <scope>NUCLEOTIDE SEQUENCE</scope>
    <source>
        <strain evidence="2">NBC_01482</strain>
    </source>
</reference>
<name>A0ABZ1YSH2_9NOCA</name>
<feature type="region of interest" description="Disordered" evidence="1">
    <location>
        <begin position="113"/>
        <end position="165"/>
    </location>
</feature>
<proteinExistence type="predicted"/>
<dbReference type="EMBL" id="CP109441">
    <property type="protein sequence ID" value="WUV46199.1"/>
    <property type="molecule type" value="Genomic_DNA"/>
</dbReference>
<evidence type="ECO:0000256" key="1">
    <source>
        <dbReference type="SAM" id="MobiDB-lite"/>
    </source>
</evidence>
<sequence length="165" mass="18199">MLTATTRFCLQLDLTIDNALPQDKIKARLRKIQSERTSIEARLTATHAELAVGVEVLVNALDLLSDPQELHENGSDVVRRHLNQTFYQCFYLDIDGVKADQLNEPFAGLHEVGGTGRTFHQGLPRSPRPSRRSRNEKGGPTLSGVPKDPGSSKTTLVDMARIEPG</sequence>
<protein>
    <submittedName>
        <fullName evidence="2">Uncharacterized protein</fullName>
    </submittedName>
</protein>
<accession>A0ABZ1YSH2</accession>
<organism evidence="2 3">
    <name type="scientific">Nocardia vinacea</name>
    <dbReference type="NCBI Taxonomy" id="96468"/>
    <lineage>
        <taxon>Bacteria</taxon>
        <taxon>Bacillati</taxon>
        <taxon>Actinomycetota</taxon>
        <taxon>Actinomycetes</taxon>
        <taxon>Mycobacteriales</taxon>
        <taxon>Nocardiaceae</taxon>
        <taxon>Nocardia</taxon>
    </lineage>
</organism>
<evidence type="ECO:0000313" key="2">
    <source>
        <dbReference type="EMBL" id="WUV46199.1"/>
    </source>
</evidence>
<evidence type="ECO:0000313" key="3">
    <source>
        <dbReference type="Proteomes" id="UP001432062"/>
    </source>
</evidence>
<keyword evidence="3" id="KW-1185">Reference proteome</keyword>
<dbReference type="RefSeq" id="WP_327099451.1">
    <property type="nucleotide sequence ID" value="NZ_CP109149.1"/>
</dbReference>
<dbReference type="Proteomes" id="UP001432062">
    <property type="component" value="Chromosome"/>
</dbReference>